<dbReference type="Proteomes" id="UP000298416">
    <property type="component" value="Unassembled WGS sequence"/>
</dbReference>
<sequence>MATYALPRFVVLNVPKAGTNTYVCSKNDGLVIDGDDSMFSPHVKIEIERATVDNKYIHLRFSYNNKYWQKNADDNSIVAISNKPEEDTMKSSCTLFESSRQSDELHLTHVKTGWRVMINNSTKAFYVGKNSVGAPLGFADWDTLVKLPQHVAFKGYNGEYLKAYHHEDLNYLQFGSDDPIGTLSGHKVSLMRDGHVRIKSDYWGLFWRNGGNWVFADSDDITANNKDTLFWPIKIDDDIIALRSARNNNFCKRLSTEGKISCLNAAESNLTGETRLEVQELVKEREIYNVSRGCSLTVGVKTNIKAELPFIAGGKFEVSSQISGSFQWNKITKTSTSVGTTSAVPVPARTVATVEYVGTMGTCNIPFSYTQKDQSCTDGEFAEIEQIDGIYEGVSYYNFNFHVRSVKSI</sequence>
<dbReference type="InterPro" id="IPR008998">
    <property type="entry name" value="Agglutinin"/>
</dbReference>
<reference evidence="2" key="2">
    <citation type="submission" date="2020-08" db="EMBL/GenBank/DDBJ databases">
        <title>Plant Genome Project.</title>
        <authorList>
            <person name="Zhang R.-G."/>
        </authorList>
    </citation>
    <scope>NUCLEOTIDE SEQUENCE</scope>
    <source>
        <strain evidence="2">Huo1</strain>
        <tissue evidence="2">Leaf</tissue>
    </source>
</reference>
<name>A0A8X8XL77_SALSN</name>
<dbReference type="PANTHER" id="PTHR39244:SF5">
    <property type="entry name" value="NATTERIN-3-LIKE"/>
    <property type="match status" value="1"/>
</dbReference>
<evidence type="ECO:0000259" key="1">
    <source>
        <dbReference type="SMART" id="SM00791"/>
    </source>
</evidence>
<dbReference type="Pfam" id="PF07468">
    <property type="entry name" value="Agglutinin"/>
    <property type="match status" value="2"/>
</dbReference>
<comment type="caution">
    <text evidence="2">The sequence shown here is derived from an EMBL/GenBank/DDBJ whole genome shotgun (WGS) entry which is preliminary data.</text>
</comment>
<dbReference type="SUPFAM" id="SSF50382">
    <property type="entry name" value="Agglutinin"/>
    <property type="match status" value="2"/>
</dbReference>
<feature type="domain" description="Agglutinin" evidence="1">
    <location>
        <begin position="145"/>
        <end position="280"/>
    </location>
</feature>
<gene>
    <name evidence="2" type="ORF">SASPL_123319</name>
</gene>
<organism evidence="2">
    <name type="scientific">Salvia splendens</name>
    <name type="common">Scarlet sage</name>
    <dbReference type="NCBI Taxonomy" id="180675"/>
    <lineage>
        <taxon>Eukaryota</taxon>
        <taxon>Viridiplantae</taxon>
        <taxon>Streptophyta</taxon>
        <taxon>Embryophyta</taxon>
        <taxon>Tracheophyta</taxon>
        <taxon>Spermatophyta</taxon>
        <taxon>Magnoliopsida</taxon>
        <taxon>eudicotyledons</taxon>
        <taxon>Gunneridae</taxon>
        <taxon>Pentapetalae</taxon>
        <taxon>asterids</taxon>
        <taxon>lamiids</taxon>
        <taxon>Lamiales</taxon>
        <taxon>Lamiaceae</taxon>
        <taxon>Nepetoideae</taxon>
        <taxon>Mentheae</taxon>
        <taxon>Salviinae</taxon>
        <taxon>Salvia</taxon>
        <taxon>Salvia subgen. Calosphace</taxon>
        <taxon>core Calosphace</taxon>
    </lineage>
</organism>
<dbReference type="Gene3D" id="2.80.10.50">
    <property type="match status" value="2"/>
</dbReference>
<proteinExistence type="predicted"/>
<evidence type="ECO:0000313" key="2">
    <source>
        <dbReference type="EMBL" id="KAG6415900.1"/>
    </source>
</evidence>
<reference evidence="2" key="1">
    <citation type="submission" date="2018-01" db="EMBL/GenBank/DDBJ databases">
        <authorList>
            <person name="Mao J.F."/>
        </authorList>
    </citation>
    <scope>NUCLEOTIDE SEQUENCE</scope>
    <source>
        <strain evidence="2">Huo1</strain>
        <tissue evidence="2">Leaf</tissue>
    </source>
</reference>
<dbReference type="SMART" id="SM00791">
    <property type="entry name" value="Agglutinin"/>
    <property type="match status" value="1"/>
</dbReference>
<dbReference type="EMBL" id="PNBA02000008">
    <property type="protein sequence ID" value="KAG6415900.1"/>
    <property type="molecule type" value="Genomic_DNA"/>
</dbReference>
<dbReference type="InterPro" id="IPR053237">
    <property type="entry name" value="Natterin_C"/>
</dbReference>
<dbReference type="PANTHER" id="PTHR39244">
    <property type="entry name" value="NATTERIN-4"/>
    <property type="match status" value="1"/>
</dbReference>
<dbReference type="AlphaFoldDB" id="A0A8X8XL77"/>
<evidence type="ECO:0000313" key="3">
    <source>
        <dbReference type="Proteomes" id="UP000298416"/>
    </source>
</evidence>
<protein>
    <recommendedName>
        <fullName evidence="1">Agglutinin domain-containing protein</fullName>
    </recommendedName>
</protein>
<accession>A0A8X8XL77</accession>
<dbReference type="SUPFAM" id="SSF56973">
    <property type="entry name" value="Aerolisin/ETX pore-forming domain"/>
    <property type="match status" value="1"/>
</dbReference>
<keyword evidence="3" id="KW-1185">Reference proteome</keyword>
<dbReference type="InterPro" id="IPR036242">
    <property type="entry name" value="Agglutinin_dom_sf"/>
</dbReference>